<evidence type="ECO:0000313" key="3">
    <source>
        <dbReference type="Proteomes" id="UP001281003"/>
    </source>
</evidence>
<feature type="region of interest" description="Disordered" evidence="1">
    <location>
        <begin position="301"/>
        <end position="321"/>
    </location>
</feature>
<feature type="region of interest" description="Disordered" evidence="1">
    <location>
        <begin position="349"/>
        <end position="381"/>
    </location>
</feature>
<keyword evidence="3" id="KW-1185">Reference proteome</keyword>
<accession>A0AAE0PG81</accession>
<feature type="compositionally biased region" description="Polar residues" evidence="1">
    <location>
        <begin position="357"/>
        <end position="370"/>
    </location>
</feature>
<dbReference type="AlphaFoldDB" id="A0AAE0PG81"/>
<evidence type="ECO:0000313" key="2">
    <source>
        <dbReference type="EMBL" id="KAK3399341.1"/>
    </source>
</evidence>
<evidence type="ECO:0000256" key="1">
    <source>
        <dbReference type="SAM" id="MobiDB-lite"/>
    </source>
</evidence>
<dbReference type="EMBL" id="JAUTDP010000005">
    <property type="protein sequence ID" value="KAK3399341.1"/>
    <property type="molecule type" value="Genomic_DNA"/>
</dbReference>
<name>A0AAE0PG81_SORBR</name>
<reference evidence="2" key="1">
    <citation type="journal article" date="2023" name="Mol. Phylogenet. Evol.">
        <title>Genome-scale phylogeny and comparative genomics of the fungal order Sordariales.</title>
        <authorList>
            <person name="Hensen N."/>
            <person name="Bonometti L."/>
            <person name="Westerberg I."/>
            <person name="Brannstrom I.O."/>
            <person name="Guillou S."/>
            <person name="Cros-Aarteil S."/>
            <person name="Calhoun S."/>
            <person name="Haridas S."/>
            <person name="Kuo A."/>
            <person name="Mondo S."/>
            <person name="Pangilinan J."/>
            <person name="Riley R."/>
            <person name="LaButti K."/>
            <person name="Andreopoulos B."/>
            <person name="Lipzen A."/>
            <person name="Chen C."/>
            <person name="Yan M."/>
            <person name="Daum C."/>
            <person name="Ng V."/>
            <person name="Clum A."/>
            <person name="Steindorff A."/>
            <person name="Ohm R.A."/>
            <person name="Martin F."/>
            <person name="Silar P."/>
            <person name="Natvig D.O."/>
            <person name="Lalanne C."/>
            <person name="Gautier V."/>
            <person name="Ament-Velasquez S.L."/>
            <person name="Kruys A."/>
            <person name="Hutchinson M.I."/>
            <person name="Powell A.J."/>
            <person name="Barry K."/>
            <person name="Miller A.N."/>
            <person name="Grigoriev I.V."/>
            <person name="Debuchy R."/>
            <person name="Gladieux P."/>
            <person name="Hiltunen Thoren M."/>
            <person name="Johannesson H."/>
        </authorList>
    </citation>
    <scope>NUCLEOTIDE SEQUENCE</scope>
    <source>
        <strain evidence="2">FGSC 1904</strain>
    </source>
</reference>
<feature type="non-terminal residue" evidence="2">
    <location>
        <position position="381"/>
    </location>
</feature>
<protein>
    <submittedName>
        <fullName evidence="2">Uncharacterized protein</fullName>
    </submittedName>
</protein>
<reference evidence="2" key="2">
    <citation type="submission" date="2023-07" db="EMBL/GenBank/DDBJ databases">
        <authorList>
            <consortium name="Lawrence Berkeley National Laboratory"/>
            <person name="Haridas S."/>
            <person name="Hensen N."/>
            <person name="Bonometti L."/>
            <person name="Westerberg I."/>
            <person name="Brannstrom I.O."/>
            <person name="Guillou S."/>
            <person name="Cros-Aarteil S."/>
            <person name="Calhoun S."/>
            <person name="Kuo A."/>
            <person name="Mondo S."/>
            <person name="Pangilinan J."/>
            <person name="Riley R."/>
            <person name="LaButti K."/>
            <person name="Andreopoulos B."/>
            <person name="Lipzen A."/>
            <person name="Chen C."/>
            <person name="Yanf M."/>
            <person name="Daum C."/>
            <person name="Ng V."/>
            <person name="Clum A."/>
            <person name="Steindorff A."/>
            <person name="Ohm R."/>
            <person name="Martin F."/>
            <person name="Silar P."/>
            <person name="Natvig D."/>
            <person name="Lalanne C."/>
            <person name="Gautier V."/>
            <person name="Ament-velasquez S.L."/>
            <person name="Kruys A."/>
            <person name="Hutchinson M.I."/>
            <person name="Powell A.J."/>
            <person name="Barry K."/>
            <person name="Miller A.N."/>
            <person name="Grigoriev I.V."/>
            <person name="Debuchy R."/>
            <person name="Gladieux P."/>
            <person name="Thoren M.H."/>
            <person name="Johannesson H."/>
        </authorList>
    </citation>
    <scope>NUCLEOTIDE SEQUENCE</scope>
    <source>
        <strain evidence="2">FGSC 1904</strain>
    </source>
</reference>
<sequence length="381" mass="42865">KNCLLRPYLATVGRRVSPQPHRGDHQVRLNREETSPLQVARLSLGPSYQEAAISLPSTTKSHASQALTTYAIDQSTSSGASLSLGPSDPETINIPFQIDQPHDHHKMGANNNQPHQGWGGTTPLATRPNIPPPNFPSSPPDAKFWAVVIDEAQFTQNMSTNAFRTIRLLPTLTRLVLLASIIGDETATALDLARDESFVPSFKPGNPDSIVHGRASATEASSLTTGPKVVRTRRRSPPELLSTRMISPTIKEVITRTVTTEKVRTSWIFMRIDQWGRETKRVEQEERVTRTVEVLRTLRNRPTSPDRSRKPECPTFPRRFHRKHREQRELRQHFNHHFAVCRSSLRAAEFPSRDSDSTPAIRQTPRQRTQPFLPVLAHGAR</sequence>
<comment type="caution">
    <text evidence="2">The sequence shown here is derived from an EMBL/GenBank/DDBJ whole genome shotgun (WGS) entry which is preliminary data.</text>
</comment>
<organism evidence="2 3">
    <name type="scientific">Sordaria brevicollis</name>
    <dbReference type="NCBI Taxonomy" id="83679"/>
    <lineage>
        <taxon>Eukaryota</taxon>
        <taxon>Fungi</taxon>
        <taxon>Dikarya</taxon>
        <taxon>Ascomycota</taxon>
        <taxon>Pezizomycotina</taxon>
        <taxon>Sordariomycetes</taxon>
        <taxon>Sordariomycetidae</taxon>
        <taxon>Sordariales</taxon>
        <taxon>Sordariaceae</taxon>
        <taxon>Sordaria</taxon>
    </lineage>
</organism>
<dbReference type="Proteomes" id="UP001281003">
    <property type="component" value="Unassembled WGS sequence"/>
</dbReference>
<proteinExistence type="predicted"/>
<gene>
    <name evidence="2" type="ORF">B0T20DRAFT_497612</name>
</gene>